<organism evidence="2">
    <name type="scientific">Chromera velia CCMP2878</name>
    <dbReference type="NCBI Taxonomy" id="1169474"/>
    <lineage>
        <taxon>Eukaryota</taxon>
        <taxon>Sar</taxon>
        <taxon>Alveolata</taxon>
        <taxon>Colpodellida</taxon>
        <taxon>Chromeraceae</taxon>
        <taxon>Chromera</taxon>
    </lineage>
</organism>
<gene>
    <name evidence="2" type="ORF">Cvel_12453</name>
</gene>
<sequence length="451" mass="47582">MWSQELCENSAFCGTPSSFLAGGRTASLPAGVPLSWNGGAGPVDTQRQNGGLQQSPFAPFSVPGSPMMLPIPESTGLFDQGLQFPDTNAFVPLTGLARQPLKSALRSPFALRRRNARVAISPDPPTVFEAKRPQDAAGQETVGTEDTEMGDAENDLLQYVGDIPEGMILRARNSGTKYKVVNLFGKDLLMPLEGGADECDEEEEEDGDCEEQRRVRRNTYRNALPAHHKRWMEDIEIGGVSQEDGLGDESMSDVQAESCMSPSVSVEDGGFFGPVKRSSTGLGGKGVDMSPQSSVGGATFSTRAASSYGFPCGATEETPPGSPVSAPPLCLPIDLQTLRSPGAVALPLSLNLQCHHGGTAVSPQQCGGGEGEGAPRFVQETPLSLSLSLPQRFDGWGAGESFEEAPAPRHCKSEDGPLRGMGGVRYGERMFGALQSGCMTTRNGGGRGRGD</sequence>
<proteinExistence type="predicted"/>
<evidence type="ECO:0000256" key="1">
    <source>
        <dbReference type="SAM" id="MobiDB-lite"/>
    </source>
</evidence>
<reference evidence="2" key="1">
    <citation type="submission" date="2014-11" db="EMBL/GenBank/DDBJ databases">
        <authorList>
            <person name="Otto D Thomas"/>
            <person name="Naeem Raeece"/>
        </authorList>
    </citation>
    <scope>NUCLEOTIDE SEQUENCE</scope>
</reference>
<feature type="region of interest" description="Disordered" evidence="1">
    <location>
        <begin position="37"/>
        <end position="59"/>
    </location>
</feature>
<dbReference type="VEuPathDB" id="CryptoDB:Cvel_12453"/>
<feature type="region of interest" description="Disordered" evidence="1">
    <location>
        <begin position="123"/>
        <end position="151"/>
    </location>
</feature>
<protein>
    <submittedName>
        <fullName evidence="2">Uncharacterized protein</fullName>
    </submittedName>
</protein>
<dbReference type="EMBL" id="CDMZ01005749">
    <property type="protein sequence ID" value="CEM54035.1"/>
    <property type="molecule type" value="Genomic_DNA"/>
</dbReference>
<name>A0A0G4IA72_9ALVE</name>
<accession>A0A0G4IA72</accession>
<feature type="compositionally biased region" description="Polar residues" evidence="1">
    <location>
        <begin position="45"/>
        <end position="56"/>
    </location>
</feature>
<evidence type="ECO:0000313" key="2">
    <source>
        <dbReference type="EMBL" id="CEM54035.1"/>
    </source>
</evidence>
<dbReference type="AlphaFoldDB" id="A0A0G4IA72"/>